<dbReference type="HOGENOM" id="CLU_2469775_0_0_1"/>
<reference evidence="1 2" key="1">
    <citation type="submission" date="2014-04" db="EMBL/GenBank/DDBJ databases">
        <authorList>
            <consortium name="DOE Joint Genome Institute"/>
            <person name="Kuo A."/>
            <person name="Kohler A."/>
            <person name="Jargeat P."/>
            <person name="Nagy L.G."/>
            <person name="Floudas D."/>
            <person name="Copeland A."/>
            <person name="Barry K.W."/>
            <person name="Cichocki N."/>
            <person name="Veneault-Fourrey C."/>
            <person name="LaButti K."/>
            <person name="Lindquist E.A."/>
            <person name="Lipzen A."/>
            <person name="Lundell T."/>
            <person name="Morin E."/>
            <person name="Murat C."/>
            <person name="Sun H."/>
            <person name="Tunlid A."/>
            <person name="Henrissat B."/>
            <person name="Grigoriev I.V."/>
            <person name="Hibbett D.S."/>
            <person name="Martin F."/>
            <person name="Nordberg H.P."/>
            <person name="Cantor M.N."/>
            <person name="Hua S.X."/>
        </authorList>
    </citation>
    <scope>NUCLEOTIDE SEQUENCE [LARGE SCALE GENOMIC DNA]</scope>
    <source>
        <strain evidence="1 2">Ve08.2h10</strain>
    </source>
</reference>
<accession>A0A0D0DUK7</accession>
<evidence type="ECO:0000313" key="2">
    <source>
        <dbReference type="Proteomes" id="UP000054538"/>
    </source>
</evidence>
<dbReference type="EMBL" id="KN825244">
    <property type="protein sequence ID" value="KIK92781.1"/>
    <property type="molecule type" value="Genomic_DNA"/>
</dbReference>
<name>A0A0D0DUK7_9AGAM</name>
<protein>
    <submittedName>
        <fullName evidence="1">Unplaced genomic scaffold scaffold_422, whole genome shotgun sequence</fullName>
    </submittedName>
</protein>
<gene>
    <name evidence="1" type="ORF">PAXRUDRAFT_829641</name>
</gene>
<dbReference type="InParanoid" id="A0A0D0DUK7"/>
<evidence type="ECO:0000313" key="1">
    <source>
        <dbReference type="EMBL" id="KIK92781.1"/>
    </source>
</evidence>
<dbReference type="Proteomes" id="UP000054538">
    <property type="component" value="Unassembled WGS sequence"/>
</dbReference>
<dbReference type="AlphaFoldDB" id="A0A0D0DUK7"/>
<proteinExistence type="predicted"/>
<sequence>MDVIVRIPERGSTCQEEDVRFINLASMIGLASSSDVQMSRNHIQQDSSDNTKERVVYIALSVSVINSEQCNGMSVKPKKDAGVLEFRT</sequence>
<organism evidence="1 2">
    <name type="scientific">Paxillus rubicundulus Ve08.2h10</name>
    <dbReference type="NCBI Taxonomy" id="930991"/>
    <lineage>
        <taxon>Eukaryota</taxon>
        <taxon>Fungi</taxon>
        <taxon>Dikarya</taxon>
        <taxon>Basidiomycota</taxon>
        <taxon>Agaricomycotina</taxon>
        <taxon>Agaricomycetes</taxon>
        <taxon>Agaricomycetidae</taxon>
        <taxon>Boletales</taxon>
        <taxon>Paxilineae</taxon>
        <taxon>Paxillaceae</taxon>
        <taxon>Paxillus</taxon>
    </lineage>
</organism>
<keyword evidence="2" id="KW-1185">Reference proteome</keyword>
<reference evidence="2" key="2">
    <citation type="submission" date="2015-01" db="EMBL/GenBank/DDBJ databases">
        <title>Evolutionary Origins and Diversification of the Mycorrhizal Mutualists.</title>
        <authorList>
            <consortium name="DOE Joint Genome Institute"/>
            <consortium name="Mycorrhizal Genomics Consortium"/>
            <person name="Kohler A."/>
            <person name="Kuo A."/>
            <person name="Nagy L.G."/>
            <person name="Floudas D."/>
            <person name="Copeland A."/>
            <person name="Barry K.W."/>
            <person name="Cichocki N."/>
            <person name="Veneault-Fourrey C."/>
            <person name="LaButti K."/>
            <person name="Lindquist E.A."/>
            <person name="Lipzen A."/>
            <person name="Lundell T."/>
            <person name="Morin E."/>
            <person name="Murat C."/>
            <person name="Riley R."/>
            <person name="Ohm R."/>
            <person name="Sun H."/>
            <person name="Tunlid A."/>
            <person name="Henrissat B."/>
            <person name="Grigoriev I.V."/>
            <person name="Hibbett D.S."/>
            <person name="Martin F."/>
        </authorList>
    </citation>
    <scope>NUCLEOTIDE SEQUENCE [LARGE SCALE GENOMIC DNA]</scope>
    <source>
        <strain evidence="2">Ve08.2h10</strain>
    </source>
</reference>